<organism evidence="3 4">
    <name type="scientific">Mucilaginibacter arboris</name>
    <dbReference type="NCBI Taxonomy" id="2682090"/>
    <lineage>
        <taxon>Bacteria</taxon>
        <taxon>Pseudomonadati</taxon>
        <taxon>Bacteroidota</taxon>
        <taxon>Sphingobacteriia</taxon>
        <taxon>Sphingobacteriales</taxon>
        <taxon>Sphingobacteriaceae</taxon>
        <taxon>Mucilaginibacter</taxon>
    </lineage>
</organism>
<keyword evidence="4" id="KW-1185">Reference proteome</keyword>
<dbReference type="Pfam" id="PF09832">
    <property type="entry name" value="DUF2059"/>
    <property type="match status" value="1"/>
</dbReference>
<dbReference type="AlphaFoldDB" id="A0A7K1SZX2"/>
<comment type="caution">
    <text evidence="3">The sequence shown here is derived from an EMBL/GenBank/DDBJ whole genome shotgun (WGS) entry which is preliminary data.</text>
</comment>
<accession>A0A7K1SZX2</accession>
<dbReference type="Proteomes" id="UP000462014">
    <property type="component" value="Unassembled WGS sequence"/>
</dbReference>
<evidence type="ECO:0000313" key="4">
    <source>
        <dbReference type="Proteomes" id="UP000462014"/>
    </source>
</evidence>
<proteinExistence type="predicted"/>
<evidence type="ECO:0000256" key="1">
    <source>
        <dbReference type="SAM" id="SignalP"/>
    </source>
</evidence>
<keyword evidence="1" id="KW-0732">Signal</keyword>
<name>A0A7K1SZX2_9SPHI</name>
<gene>
    <name evidence="3" type="ORF">GO621_15100</name>
</gene>
<protein>
    <submittedName>
        <fullName evidence="3">DUF2059 domain-containing protein</fullName>
    </submittedName>
</protein>
<sequence length="160" mass="18607">MNHFYSKFCFSLTAFCFLISFNLKAQDTTYTPARLKAAQEMLNATDQKSRFQTSMNTSIKLQELKLPEDKRAGFEEVMHQFLNKYLTWDIISEKMCKLYAAEFTTEELQQLAAFYKTPVGKKFGSKQTEIFFKAEQIGQQIALAHKDELKTMFEAAYSKK</sequence>
<evidence type="ECO:0000259" key="2">
    <source>
        <dbReference type="Pfam" id="PF09832"/>
    </source>
</evidence>
<evidence type="ECO:0000313" key="3">
    <source>
        <dbReference type="EMBL" id="MVN22853.1"/>
    </source>
</evidence>
<dbReference type="InterPro" id="IPR018637">
    <property type="entry name" value="DUF2059"/>
</dbReference>
<dbReference type="EMBL" id="WPIK01000014">
    <property type="protein sequence ID" value="MVN22853.1"/>
    <property type="molecule type" value="Genomic_DNA"/>
</dbReference>
<feature type="chain" id="PRO_5029450673" evidence="1">
    <location>
        <begin position="26"/>
        <end position="160"/>
    </location>
</feature>
<reference evidence="3 4" key="1">
    <citation type="submission" date="2019-12" db="EMBL/GenBank/DDBJ databases">
        <title>Mucilaginibacter sp. HMF7410 genome sequencing and assembly.</title>
        <authorList>
            <person name="Kang H."/>
            <person name="Cha I."/>
            <person name="Kim H."/>
            <person name="Joh K."/>
        </authorList>
    </citation>
    <scope>NUCLEOTIDE SEQUENCE [LARGE SCALE GENOMIC DNA]</scope>
    <source>
        <strain evidence="3 4">HMF7410</strain>
    </source>
</reference>
<dbReference type="RefSeq" id="WP_157568510.1">
    <property type="nucleotide sequence ID" value="NZ_WPIK01000014.1"/>
</dbReference>
<feature type="signal peptide" evidence="1">
    <location>
        <begin position="1"/>
        <end position="25"/>
    </location>
</feature>
<feature type="domain" description="DUF2059" evidence="2">
    <location>
        <begin position="92"/>
        <end position="142"/>
    </location>
</feature>